<evidence type="ECO:0000313" key="2">
    <source>
        <dbReference type="EMBL" id="GFU05214.1"/>
    </source>
</evidence>
<dbReference type="AlphaFoldDB" id="A0A8X6Q7Y8"/>
<accession>A0A8X6Q7Y8</accession>
<gene>
    <name evidence="2" type="ORF">NPIL_426391</name>
</gene>
<feature type="non-terminal residue" evidence="2">
    <location>
        <position position="1"/>
    </location>
</feature>
<dbReference type="EMBL" id="BMAW01077219">
    <property type="protein sequence ID" value="GFU05214.1"/>
    <property type="molecule type" value="Genomic_DNA"/>
</dbReference>
<feature type="compositionally biased region" description="Polar residues" evidence="1">
    <location>
        <begin position="56"/>
        <end position="66"/>
    </location>
</feature>
<feature type="region of interest" description="Disordered" evidence="1">
    <location>
        <begin position="45"/>
        <end position="86"/>
    </location>
</feature>
<organism evidence="2 3">
    <name type="scientific">Nephila pilipes</name>
    <name type="common">Giant wood spider</name>
    <name type="synonym">Nephila maculata</name>
    <dbReference type="NCBI Taxonomy" id="299642"/>
    <lineage>
        <taxon>Eukaryota</taxon>
        <taxon>Metazoa</taxon>
        <taxon>Ecdysozoa</taxon>
        <taxon>Arthropoda</taxon>
        <taxon>Chelicerata</taxon>
        <taxon>Arachnida</taxon>
        <taxon>Araneae</taxon>
        <taxon>Araneomorphae</taxon>
        <taxon>Entelegynae</taxon>
        <taxon>Araneoidea</taxon>
        <taxon>Nephilidae</taxon>
        <taxon>Nephila</taxon>
    </lineage>
</organism>
<reference evidence="2" key="1">
    <citation type="submission" date="2020-08" db="EMBL/GenBank/DDBJ databases">
        <title>Multicomponent nature underlies the extraordinary mechanical properties of spider dragline silk.</title>
        <authorList>
            <person name="Kono N."/>
            <person name="Nakamura H."/>
            <person name="Mori M."/>
            <person name="Yoshida Y."/>
            <person name="Ohtoshi R."/>
            <person name="Malay A.D."/>
            <person name="Moran D.A.P."/>
            <person name="Tomita M."/>
            <person name="Numata K."/>
            <person name="Arakawa K."/>
        </authorList>
    </citation>
    <scope>NUCLEOTIDE SEQUENCE</scope>
</reference>
<protein>
    <submittedName>
        <fullName evidence="2">Uncharacterized protein</fullName>
    </submittedName>
</protein>
<comment type="caution">
    <text evidence="2">The sequence shown here is derived from an EMBL/GenBank/DDBJ whole genome shotgun (WGS) entry which is preliminary data.</text>
</comment>
<sequence>MGAENLVLGRVEAFILKRTNPWVWAPGDHSMGPRPTIFSIVGIVSSAPRPGRGRTESISPRSQSPICDQGVDPPVAPPLVRQDWTE</sequence>
<proteinExistence type="predicted"/>
<evidence type="ECO:0000313" key="3">
    <source>
        <dbReference type="Proteomes" id="UP000887013"/>
    </source>
</evidence>
<keyword evidence="3" id="KW-1185">Reference proteome</keyword>
<name>A0A8X6Q7Y8_NEPPI</name>
<evidence type="ECO:0000256" key="1">
    <source>
        <dbReference type="SAM" id="MobiDB-lite"/>
    </source>
</evidence>
<dbReference type="Proteomes" id="UP000887013">
    <property type="component" value="Unassembled WGS sequence"/>
</dbReference>